<dbReference type="Gene3D" id="3.40.50.2000">
    <property type="entry name" value="Glycogen Phosphorylase B"/>
    <property type="match status" value="2"/>
</dbReference>
<dbReference type="PANTHER" id="PTHR12526">
    <property type="entry name" value="GLYCOSYLTRANSFERASE"/>
    <property type="match status" value="1"/>
</dbReference>
<name>A0ABZ1BKR2_9FIRM</name>
<dbReference type="GO" id="GO:0016757">
    <property type="term" value="F:glycosyltransferase activity"/>
    <property type="evidence" value="ECO:0007669"/>
    <property type="project" value="UniProtKB-KW"/>
</dbReference>
<keyword evidence="2" id="KW-0328">Glycosyltransferase</keyword>
<feature type="domain" description="Glycosyltransferase subfamily 4-like N-terminal" evidence="1">
    <location>
        <begin position="111"/>
        <end position="175"/>
    </location>
</feature>
<dbReference type="PANTHER" id="PTHR12526:SF636">
    <property type="entry name" value="BLL3647 PROTEIN"/>
    <property type="match status" value="1"/>
</dbReference>
<dbReference type="Pfam" id="PF13439">
    <property type="entry name" value="Glyco_transf_4"/>
    <property type="match status" value="1"/>
</dbReference>
<accession>A0ABZ1BKR2</accession>
<proteinExistence type="predicted"/>
<dbReference type="EC" id="2.4.-.-" evidence="2"/>
<dbReference type="CDD" id="cd03801">
    <property type="entry name" value="GT4_PimA-like"/>
    <property type="match status" value="1"/>
</dbReference>
<sequence length="378" mass="42250">MSAESPSVLFYADLCRPFAPPDFETRAMGGSETALFYVARDLAALGHQVTVVAHPGARQGVYDGVTYVDIGGAEWREYRNVDVTVVFRQLPHARRPLPGRHRLFWGHDHIGLYPELPHGIKRSLLAAAWRLGYRLFSRHAPGVVAVSRWLANCYVEFAGWRSDRAWVIPNGVNPELFRDADPRPPADENRPLRVAYTSVPERGLGLLISRVMPAIWAQVPDVELHVFSYRPLEAYRALASSAGSRVVFHGGLPQRDLARTLASYDLWLYPTDFPETSCIAAMEAQAAGLPVVTSARYALRETVEDGRTGILIEGTVGSAEYVERFASAAVRLLQDARLRREMGERARRRVLTEFTWSKAAQRWSQLLYEVATDAGSHP</sequence>
<dbReference type="Proteomes" id="UP001333102">
    <property type="component" value="Chromosome"/>
</dbReference>
<keyword evidence="2" id="KW-0808">Transferase</keyword>
<dbReference type="Pfam" id="PF13692">
    <property type="entry name" value="Glyco_trans_1_4"/>
    <property type="match status" value="1"/>
</dbReference>
<organism evidence="2 3">
    <name type="scientific">Geochorda subterranea</name>
    <dbReference type="NCBI Taxonomy" id="3109564"/>
    <lineage>
        <taxon>Bacteria</taxon>
        <taxon>Bacillati</taxon>
        <taxon>Bacillota</taxon>
        <taxon>Limnochordia</taxon>
        <taxon>Limnochordales</taxon>
        <taxon>Geochordaceae</taxon>
        <taxon>Geochorda</taxon>
    </lineage>
</organism>
<dbReference type="EMBL" id="CP141614">
    <property type="protein sequence ID" value="WRP13422.1"/>
    <property type="molecule type" value="Genomic_DNA"/>
</dbReference>
<gene>
    <name evidence="2" type="ORF">VLY81_08145</name>
</gene>
<protein>
    <submittedName>
        <fullName evidence="2">Glycosyltransferase family 4 protein</fullName>
        <ecNumber evidence="2">2.4.-.-</ecNumber>
    </submittedName>
</protein>
<evidence type="ECO:0000259" key="1">
    <source>
        <dbReference type="Pfam" id="PF13439"/>
    </source>
</evidence>
<reference evidence="3" key="1">
    <citation type="submission" date="2023-12" db="EMBL/GenBank/DDBJ databases">
        <title>Novel isolates from deep terrestrial aquifers shed light on the physiology and ecology of the class Limnochordia.</title>
        <authorList>
            <person name="Karnachuk O.V."/>
            <person name="Lukina A.P."/>
            <person name="Avakyan M.R."/>
            <person name="Kadnikov V."/>
            <person name="Begmatov S."/>
            <person name="Beletsky A.V."/>
            <person name="Mardanov A.V."/>
            <person name="Ravin N.V."/>
        </authorList>
    </citation>
    <scope>NUCLEOTIDE SEQUENCE [LARGE SCALE GENOMIC DNA]</scope>
    <source>
        <strain evidence="3">LN</strain>
    </source>
</reference>
<keyword evidence="3" id="KW-1185">Reference proteome</keyword>
<dbReference type="InterPro" id="IPR028098">
    <property type="entry name" value="Glyco_trans_4-like_N"/>
</dbReference>
<dbReference type="SUPFAM" id="SSF53756">
    <property type="entry name" value="UDP-Glycosyltransferase/glycogen phosphorylase"/>
    <property type="match status" value="1"/>
</dbReference>
<evidence type="ECO:0000313" key="2">
    <source>
        <dbReference type="EMBL" id="WRP13422.1"/>
    </source>
</evidence>
<dbReference type="RefSeq" id="WP_324667667.1">
    <property type="nucleotide sequence ID" value="NZ_CP141614.1"/>
</dbReference>
<evidence type="ECO:0000313" key="3">
    <source>
        <dbReference type="Proteomes" id="UP001333102"/>
    </source>
</evidence>